<dbReference type="PANTHER" id="PTHR21166">
    <property type="entry name" value="CELL DIVISION CONTROL PROTEIN 24 OB DOMAIN-CONTAINING PROTEIN-RELATED"/>
    <property type="match status" value="1"/>
</dbReference>
<dbReference type="GO" id="GO:0003697">
    <property type="term" value="F:single-stranded DNA binding"/>
    <property type="evidence" value="ECO:0007669"/>
    <property type="project" value="TreeGrafter"/>
</dbReference>
<keyword evidence="3" id="KW-1185">Reference proteome</keyword>
<organism evidence="2 3">
    <name type="scientific">Trichodelitschia bisporula</name>
    <dbReference type="NCBI Taxonomy" id="703511"/>
    <lineage>
        <taxon>Eukaryota</taxon>
        <taxon>Fungi</taxon>
        <taxon>Dikarya</taxon>
        <taxon>Ascomycota</taxon>
        <taxon>Pezizomycotina</taxon>
        <taxon>Dothideomycetes</taxon>
        <taxon>Dothideomycetes incertae sedis</taxon>
        <taxon>Phaeotrichales</taxon>
        <taxon>Phaeotrichaceae</taxon>
        <taxon>Trichodelitschia</taxon>
    </lineage>
</organism>
<dbReference type="EMBL" id="ML996705">
    <property type="protein sequence ID" value="KAF2396773.1"/>
    <property type="molecule type" value="Genomic_DNA"/>
</dbReference>
<dbReference type="SUPFAM" id="SSF50249">
    <property type="entry name" value="Nucleic acid-binding proteins"/>
    <property type="match status" value="2"/>
</dbReference>
<protein>
    <recommendedName>
        <fullName evidence="4">Nucleic acid-binding protein</fullName>
    </recommendedName>
</protein>
<gene>
    <name evidence="2" type="ORF">EJ06DRAFT_559428</name>
</gene>
<evidence type="ECO:0000313" key="3">
    <source>
        <dbReference type="Proteomes" id="UP000799640"/>
    </source>
</evidence>
<dbReference type="Proteomes" id="UP000799640">
    <property type="component" value="Unassembled WGS sequence"/>
</dbReference>
<feature type="region of interest" description="Disordered" evidence="1">
    <location>
        <begin position="1"/>
        <end position="30"/>
    </location>
</feature>
<proteinExistence type="predicted"/>
<accession>A0A6G1HL29</accession>
<dbReference type="InterPro" id="IPR012340">
    <property type="entry name" value="NA-bd_OB-fold"/>
</dbReference>
<sequence>MAQNGSIMSYFPKTPKKTPSSPLPGDGFTSAEIARVTDPTSVPWEPPQPYSEVSIDKITPGPRCISFTGRVANLYETTTSSKNPQAAKGFLRIVVKDTSGTIMVKLWYTKTKYALRLGQLVRVWTYHVSFGDKKGPAGEGLFTSIFPETDRACWFEVIEGCEEEARTPLGWKRRGVWLMTLKDFVSVGCDVPDARVLVCVKSVGPKKKTTNKNGVSSEMVTVNVFDHTGEASLTVWNVITASAAEWTPSETVLLLSNPSLRVDKYTRLSLSARSLVDVDPAIPDADWLRKYAKRAIRREHVNPPWPEGVFDLEAAANSQNRVLFSFAFLDEFARVAPKEKFTGYLSVIIMELRISELYRRERLMCNECCGIPLFANAPTLMCRNCEKPVALRMNPKIIGQVIDETGCAGPGKLLLSEKAWEQLLGRTAAEFVRLDAANLRFIEQRLLFLRVTMRFAWAAEEGEGGVGRVWIWGVEP</sequence>
<dbReference type="OrthoDB" id="3248508at2759"/>
<evidence type="ECO:0008006" key="4">
    <source>
        <dbReference type="Google" id="ProtNLM"/>
    </source>
</evidence>
<dbReference type="GO" id="GO:0008310">
    <property type="term" value="F:single-stranded DNA 3'-5' DNA exonuclease activity"/>
    <property type="evidence" value="ECO:0007669"/>
    <property type="project" value="TreeGrafter"/>
</dbReference>
<dbReference type="PANTHER" id="PTHR21166:SF2">
    <property type="entry name" value="CELL DIVISION CONTROL PROTEIN 24 OB DOMAIN-CONTAINING PROTEIN-RELATED"/>
    <property type="match status" value="1"/>
</dbReference>
<name>A0A6G1HL29_9PEZI</name>
<dbReference type="AlphaFoldDB" id="A0A6G1HL29"/>
<dbReference type="InterPro" id="IPR052469">
    <property type="entry name" value="MEIOB"/>
</dbReference>
<evidence type="ECO:0000256" key="1">
    <source>
        <dbReference type="SAM" id="MobiDB-lite"/>
    </source>
</evidence>
<reference evidence="2" key="1">
    <citation type="journal article" date="2020" name="Stud. Mycol.">
        <title>101 Dothideomycetes genomes: a test case for predicting lifestyles and emergence of pathogens.</title>
        <authorList>
            <person name="Haridas S."/>
            <person name="Albert R."/>
            <person name="Binder M."/>
            <person name="Bloem J."/>
            <person name="Labutti K."/>
            <person name="Salamov A."/>
            <person name="Andreopoulos B."/>
            <person name="Baker S."/>
            <person name="Barry K."/>
            <person name="Bills G."/>
            <person name="Bluhm B."/>
            <person name="Cannon C."/>
            <person name="Castanera R."/>
            <person name="Culley D."/>
            <person name="Daum C."/>
            <person name="Ezra D."/>
            <person name="Gonzalez J."/>
            <person name="Henrissat B."/>
            <person name="Kuo A."/>
            <person name="Liang C."/>
            <person name="Lipzen A."/>
            <person name="Lutzoni F."/>
            <person name="Magnuson J."/>
            <person name="Mondo S."/>
            <person name="Nolan M."/>
            <person name="Ohm R."/>
            <person name="Pangilinan J."/>
            <person name="Park H.-J."/>
            <person name="Ramirez L."/>
            <person name="Alfaro M."/>
            <person name="Sun H."/>
            <person name="Tritt A."/>
            <person name="Yoshinaga Y."/>
            <person name="Zwiers L.-H."/>
            <person name="Turgeon B."/>
            <person name="Goodwin S."/>
            <person name="Spatafora J."/>
            <person name="Crous P."/>
            <person name="Grigoriev I."/>
        </authorList>
    </citation>
    <scope>NUCLEOTIDE SEQUENCE</scope>
    <source>
        <strain evidence="2">CBS 262.69</strain>
    </source>
</reference>
<evidence type="ECO:0000313" key="2">
    <source>
        <dbReference type="EMBL" id="KAF2396773.1"/>
    </source>
</evidence>
<dbReference type="Gene3D" id="2.40.50.140">
    <property type="entry name" value="Nucleic acid-binding proteins"/>
    <property type="match status" value="2"/>
</dbReference>
<dbReference type="GO" id="GO:0000712">
    <property type="term" value="P:resolution of meiotic recombination intermediates"/>
    <property type="evidence" value="ECO:0007669"/>
    <property type="project" value="TreeGrafter"/>
</dbReference>